<dbReference type="Proteomes" id="UP000537130">
    <property type="component" value="Unassembled WGS sequence"/>
</dbReference>
<evidence type="ECO:0000313" key="2">
    <source>
        <dbReference type="Proteomes" id="UP000537130"/>
    </source>
</evidence>
<evidence type="ECO:0000313" key="1">
    <source>
        <dbReference type="EMBL" id="MBB3045796.1"/>
    </source>
</evidence>
<reference evidence="1 2" key="1">
    <citation type="submission" date="2020-08" db="EMBL/GenBank/DDBJ databases">
        <title>Genomic Encyclopedia of Type Strains, Phase III (KMG-III): the genomes of soil and plant-associated and newly described type strains.</title>
        <authorList>
            <person name="Whitman W."/>
        </authorList>
    </citation>
    <scope>NUCLEOTIDE SEQUENCE [LARGE SCALE GENOMIC DNA]</scope>
    <source>
        <strain evidence="1 2">CECT 8654</strain>
    </source>
</reference>
<dbReference type="PROSITE" id="PS51257">
    <property type="entry name" value="PROKAR_LIPOPROTEIN"/>
    <property type="match status" value="1"/>
</dbReference>
<dbReference type="EMBL" id="JACHWY010000001">
    <property type="protein sequence ID" value="MBB3045796.1"/>
    <property type="molecule type" value="Genomic_DNA"/>
</dbReference>
<organism evidence="1 2">
    <name type="scientific">Litorivivens lipolytica</name>
    <dbReference type="NCBI Taxonomy" id="1524264"/>
    <lineage>
        <taxon>Bacteria</taxon>
        <taxon>Pseudomonadati</taxon>
        <taxon>Pseudomonadota</taxon>
        <taxon>Gammaproteobacteria</taxon>
        <taxon>Litorivivens</taxon>
    </lineage>
</organism>
<sequence length="69" mass="7578">MKQLTAMRNPVFGPLIIILALLGCANFNQKAHFGKLFDPEASNLGADPLIYQTFLEVMTLFHGAADERG</sequence>
<dbReference type="AlphaFoldDB" id="A0A7W4Z5C5"/>
<proteinExistence type="predicted"/>
<keyword evidence="2" id="KW-1185">Reference proteome</keyword>
<comment type="caution">
    <text evidence="1">The sequence shown here is derived from an EMBL/GenBank/DDBJ whole genome shotgun (WGS) entry which is preliminary data.</text>
</comment>
<accession>A0A7W4Z5C5</accession>
<name>A0A7W4Z5C5_9GAMM</name>
<gene>
    <name evidence="1" type="ORF">FHR99_000032</name>
</gene>
<protein>
    <recommendedName>
        <fullName evidence="3">Lipoprotein</fullName>
    </recommendedName>
</protein>
<dbReference type="RefSeq" id="WP_183408524.1">
    <property type="nucleotide sequence ID" value="NZ_JACHWY010000001.1"/>
</dbReference>
<evidence type="ECO:0008006" key="3">
    <source>
        <dbReference type="Google" id="ProtNLM"/>
    </source>
</evidence>